<gene>
    <name evidence="5" type="ORF">LWI29_013297</name>
</gene>
<sequence length="411" mass="45390">MEGERDDDESGDNAEDETGRVGDAREVVGGQKREVLPLGLGLVDGGGLGDPDGGCAGEGLGVGGVGGSGAAGGDGAVHYRGGSGGGIWESEGGGKWWYLTGDTSGLGPFELEALQDCEYKFMSKYVKVRSIKKEEVPVADSESAAEENEGKCSYSDYEGVPEDAFIRYPGSEIPEWFKFQSNGSFINVELPPDWFDYNYVGFVLSVVVVPCLDHQDSLEVDWFIQWNCNLKSKNGDPCVKKGTFGKGGPHYNNDIRSNHLFVDSCVDISPNELLRYDNEITFQFYIRHFTKQHYKVEKCGVHLMFARHRKEVSGSSRIGEDEDVLSLANAHDNCEEEDELIKTIKVLCVLNCGMHVYLKEAFLLDSVGYLSVNCLDLASWPDLSFSVSPKYQLANYLCLLWLFCVLHYIHV</sequence>
<evidence type="ECO:0000256" key="3">
    <source>
        <dbReference type="SAM" id="MobiDB-lite"/>
    </source>
</evidence>
<dbReference type="Pfam" id="PF20160">
    <property type="entry name" value="C-JID"/>
    <property type="match status" value="1"/>
</dbReference>
<comment type="caution">
    <text evidence="5">The sequence shown here is derived from an EMBL/GenBank/DDBJ whole genome shotgun (WGS) entry which is preliminary data.</text>
</comment>
<feature type="domain" description="C-JID" evidence="4">
    <location>
        <begin position="169"/>
        <end position="307"/>
    </location>
</feature>
<accession>A0AA39SV30</accession>
<feature type="region of interest" description="Disordered" evidence="3">
    <location>
        <begin position="1"/>
        <end position="30"/>
    </location>
</feature>
<evidence type="ECO:0000259" key="4">
    <source>
        <dbReference type="Pfam" id="PF20160"/>
    </source>
</evidence>
<evidence type="ECO:0000313" key="5">
    <source>
        <dbReference type="EMBL" id="KAK0596159.1"/>
    </source>
</evidence>
<keyword evidence="1" id="KW-0433">Leucine-rich repeat</keyword>
<organism evidence="5 6">
    <name type="scientific">Acer saccharum</name>
    <name type="common">Sugar maple</name>
    <dbReference type="NCBI Taxonomy" id="4024"/>
    <lineage>
        <taxon>Eukaryota</taxon>
        <taxon>Viridiplantae</taxon>
        <taxon>Streptophyta</taxon>
        <taxon>Embryophyta</taxon>
        <taxon>Tracheophyta</taxon>
        <taxon>Spermatophyta</taxon>
        <taxon>Magnoliopsida</taxon>
        <taxon>eudicotyledons</taxon>
        <taxon>Gunneridae</taxon>
        <taxon>Pentapetalae</taxon>
        <taxon>rosids</taxon>
        <taxon>malvids</taxon>
        <taxon>Sapindales</taxon>
        <taxon>Sapindaceae</taxon>
        <taxon>Hippocastanoideae</taxon>
        <taxon>Acereae</taxon>
        <taxon>Acer</taxon>
    </lineage>
</organism>
<proteinExistence type="predicted"/>
<reference evidence="5" key="1">
    <citation type="journal article" date="2022" name="Plant J.">
        <title>Strategies of tolerance reflected in two North American maple genomes.</title>
        <authorList>
            <person name="McEvoy S.L."/>
            <person name="Sezen U.U."/>
            <person name="Trouern-Trend A."/>
            <person name="McMahon S.M."/>
            <person name="Schaberg P.G."/>
            <person name="Yang J."/>
            <person name="Wegrzyn J.L."/>
            <person name="Swenson N.G."/>
        </authorList>
    </citation>
    <scope>NUCLEOTIDE SEQUENCE</scope>
    <source>
        <strain evidence="5">NS2018</strain>
    </source>
</reference>
<evidence type="ECO:0000256" key="1">
    <source>
        <dbReference type="ARBA" id="ARBA00022614"/>
    </source>
</evidence>
<evidence type="ECO:0000256" key="2">
    <source>
        <dbReference type="ARBA" id="ARBA00022737"/>
    </source>
</evidence>
<evidence type="ECO:0000313" key="6">
    <source>
        <dbReference type="Proteomes" id="UP001168877"/>
    </source>
</evidence>
<feature type="compositionally biased region" description="Basic and acidic residues" evidence="3">
    <location>
        <begin position="17"/>
        <end position="30"/>
    </location>
</feature>
<dbReference type="EMBL" id="JAUESC010000004">
    <property type="protein sequence ID" value="KAK0596159.1"/>
    <property type="molecule type" value="Genomic_DNA"/>
</dbReference>
<keyword evidence="6" id="KW-1185">Reference proteome</keyword>
<feature type="compositionally biased region" description="Acidic residues" evidence="3">
    <location>
        <begin position="1"/>
        <end position="16"/>
    </location>
</feature>
<protein>
    <recommendedName>
        <fullName evidence="4">C-JID domain-containing protein</fullName>
    </recommendedName>
</protein>
<keyword evidence="2" id="KW-0677">Repeat</keyword>
<dbReference type="Proteomes" id="UP001168877">
    <property type="component" value="Unassembled WGS sequence"/>
</dbReference>
<reference evidence="5" key="2">
    <citation type="submission" date="2023-06" db="EMBL/GenBank/DDBJ databases">
        <authorList>
            <person name="Swenson N.G."/>
            <person name="Wegrzyn J.L."/>
            <person name="Mcevoy S.L."/>
        </authorList>
    </citation>
    <scope>NUCLEOTIDE SEQUENCE</scope>
    <source>
        <strain evidence="5">NS2018</strain>
        <tissue evidence="5">Leaf</tissue>
    </source>
</reference>
<name>A0AA39SV30_ACESA</name>
<dbReference type="InterPro" id="IPR045344">
    <property type="entry name" value="C-JID"/>
</dbReference>
<dbReference type="AlphaFoldDB" id="A0AA39SV30"/>